<dbReference type="AlphaFoldDB" id="A0A2P5EXM8"/>
<name>A0A2P5EXM8_TREOI</name>
<feature type="transmembrane region" description="Helical" evidence="1">
    <location>
        <begin position="7"/>
        <end position="28"/>
    </location>
</feature>
<dbReference type="Proteomes" id="UP000237000">
    <property type="component" value="Unassembled WGS sequence"/>
</dbReference>
<keyword evidence="1" id="KW-0472">Membrane</keyword>
<protein>
    <submittedName>
        <fullName evidence="2">Uncharacterized protein</fullName>
    </submittedName>
</protein>
<proteinExistence type="predicted"/>
<accession>A0A2P5EXM8</accession>
<sequence>MRRYFAVGYFLVTCWSFNKGTCLVSTWYDLRSGLFFLLANLAALLPSIFPPSLVRLSLRSGT</sequence>
<comment type="caution">
    <text evidence="2">The sequence shown here is derived from an EMBL/GenBank/DDBJ whole genome shotgun (WGS) entry which is preliminary data.</text>
</comment>
<keyword evidence="1" id="KW-1133">Transmembrane helix</keyword>
<feature type="transmembrane region" description="Helical" evidence="1">
    <location>
        <begin position="34"/>
        <end position="54"/>
    </location>
</feature>
<evidence type="ECO:0000313" key="3">
    <source>
        <dbReference type="Proteomes" id="UP000237000"/>
    </source>
</evidence>
<dbReference type="EMBL" id="JXTC01000085">
    <property type="protein sequence ID" value="PON90286.1"/>
    <property type="molecule type" value="Genomic_DNA"/>
</dbReference>
<dbReference type="InParanoid" id="A0A2P5EXM8"/>
<evidence type="ECO:0000256" key="1">
    <source>
        <dbReference type="SAM" id="Phobius"/>
    </source>
</evidence>
<reference evidence="3" key="1">
    <citation type="submission" date="2016-06" db="EMBL/GenBank/DDBJ databases">
        <title>Parallel loss of symbiosis genes in relatives of nitrogen-fixing non-legume Parasponia.</title>
        <authorList>
            <person name="Van Velzen R."/>
            <person name="Holmer R."/>
            <person name="Bu F."/>
            <person name="Rutten L."/>
            <person name="Van Zeijl A."/>
            <person name="Liu W."/>
            <person name="Santuari L."/>
            <person name="Cao Q."/>
            <person name="Sharma T."/>
            <person name="Shen D."/>
            <person name="Roswanjaya Y."/>
            <person name="Wardhani T."/>
            <person name="Kalhor M.S."/>
            <person name="Jansen J."/>
            <person name="Van den Hoogen J."/>
            <person name="Gungor B."/>
            <person name="Hartog M."/>
            <person name="Hontelez J."/>
            <person name="Verver J."/>
            <person name="Yang W.-C."/>
            <person name="Schijlen E."/>
            <person name="Repin R."/>
            <person name="Schilthuizen M."/>
            <person name="Schranz E."/>
            <person name="Heidstra R."/>
            <person name="Miyata K."/>
            <person name="Fedorova E."/>
            <person name="Kohlen W."/>
            <person name="Bisseling T."/>
            <person name="Smit S."/>
            <person name="Geurts R."/>
        </authorList>
    </citation>
    <scope>NUCLEOTIDE SEQUENCE [LARGE SCALE GENOMIC DNA]</scope>
    <source>
        <strain evidence="3">cv. RG33-2</strain>
    </source>
</reference>
<gene>
    <name evidence="2" type="ORF">TorRG33x02_139360</name>
</gene>
<keyword evidence="3" id="KW-1185">Reference proteome</keyword>
<keyword evidence="1" id="KW-0812">Transmembrane</keyword>
<evidence type="ECO:0000313" key="2">
    <source>
        <dbReference type="EMBL" id="PON90286.1"/>
    </source>
</evidence>
<organism evidence="2 3">
    <name type="scientific">Trema orientale</name>
    <name type="common">Charcoal tree</name>
    <name type="synonym">Celtis orientalis</name>
    <dbReference type="NCBI Taxonomy" id="63057"/>
    <lineage>
        <taxon>Eukaryota</taxon>
        <taxon>Viridiplantae</taxon>
        <taxon>Streptophyta</taxon>
        <taxon>Embryophyta</taxon>
        <taxon>Tracheophyta</taxon>
        <taxon>Spermatophyta</taxon>
        <taxon>Magnoliopsida</taxon>
        <taxon>eudicotyledons</taxon>
        <taxon>Gunneridae</taxon>
        <taxon>Pentapetalae</taxon>
        <taxon>rosids</taxon>
        <taxon>fabids</taxon>
        <taxon>Rosales</taxon>
        <taxon>Cannabaceae</taxon>
        <taxon>Trema</taxon>
    </lineage>
</organism>